<dbReference type="InterPro" id="IPR013320">
    <property type="entry name" value="ConA-like_dom_sf"/>
</dbReference>
<dbReference type="GO" id="GO:0005737">
    <property type="term" value="C:cytoplasm"/>
    <property type="evidence" value="ECO:0007669"/>
    <property type="project" value="UniProtKB-ARBA"/>
</dbReference>
<feature type="domain" description="B30.2/SPRY" evidence="7">
    <location>
        <begin position="231"/>
        <end position="425"/>
    </location>
</feature>
<dbReference type="SMART" id="SM00589">
    <property type="entry name" value="PRY"/>
    <property type="match status" value="1"/>
</dbReference>
<name>A0A8C4TLB8_ERPCA</name>
<keyword evidence="9" id="KW-1185">Reference proteome</keyword>
<feature type="region of interest" description="Disordered" evidence="5">
    <location>
        <begin position="127"/>
        <end position="153"/>
    </location>
</feature>
<dbReference type="AlphaFoldDB" id="A0A8C4TLB8"/>
<dbReference type="Gene3D" id="4.10.830.40">
    <property type="match status" value="1"/>
</dbReference>
<dbReference type="SMART" id="SM00336">
    <property type="entry name" value="BBOX"/>
    <property type="match status" value="1"/>
</dbReference>
<evidence type="ECO:0000313" key="8">
    <source>
        <dbReference type="Ensembl" id="ENSECRP00000033277.1"/>
    </source>
</evidence>
<dbReference type="SUPFAM" id="SSF49899">
    <property type="entry name" value="Concanavalin A-like lectins/glucanases"/>
    <property type="match status" value="1"/>
</dbReference>
<reference evidence="8" key="3">
    <citation type="submission" date="2025-09" db="UniProtKB">
        <authorList>
            <consortium name="Ensembl"/>
        </authorList>
    </citation>
    <scope>IDENTIFICATION</scope>
</reference>
<dbReference type="Gene3D" id="2.60.120.920">
    <property type="match status" value="1"/>
</dbReference>
<dbReference type="InterPro" id="IPR000315">
    <property type="entry name" value="Znf_B-box"/>
</dbReference>
<dbReference type="CDD" id="cd16040">
    <property type="entry name" value="SPRY_PRY_SNTX"/>
    <property type="match status" value="1"/>
</dbReference>
<dbReference type="InterPro" id="IPR051051">
    <property type="entry name" value="E3_ubiq-ligase_TRIM/RNF"/>
</dbReference>
<dbReference type="Pfam" id="PF13765">
    <property type="entry name" value="PRY"/>
    <property type="match status" value="1"/>
</dbReference>
<dbReference type="CDD" id="cd19769">
    <property type="entry name" value="Bbox2_TRIM16-like"/>
    <property type="match status" value="1"/>
</dbReference>
<dbReference type="InterPro" id="IPR003879">
    <property type="entry name" value="Butyrophylin_SPRY"/>
</dbReference>
<dbReference type="InterPro" id="IPR043136">
    <property type="entry name" value="B30.2/SPRY_sf"/>
</dbReference>
<evidence type="ECO:0000256" key="1">
    <source>
        <dbReference type="ARBA" id="ARBA00022723"/>
    </source>
</evidence>
<dbReference type="Pfam" id="PF00622">
    <property type="entry name" value="SPRY"/>
    <property type="match status" value="1"/>
</dbReference>
<dbReference type="InterPro" id="IPR003877">
    <property type="entry name" value="SPRY_dom"/>
</dbReference>
<dbReference type="PANTHER" id="PTHR25465:SF14">
    <property type="entry name" value="E3 UBIQUITIN-PROTEIN LIGASE TRIM65"/>
    <property type="match status" value="1"/>
</dbReference>
<dbReference type="SUPFAM" id="SSF57845">
    <property type="entry name" value="B-box zinc-binding domain"/>
    <property type="match status" value="1"/>
</dbReference>
<accession>A0A8C4TLB8</accession>
<evidence type="ECO:0000259" key="7">
    <source>
        <dbReference type="PROSITE" id="PS50188"/>
    </source>
</evidence>
<dbReference type="SMART" id="SM00449">
    <property type="entry name" value="SPRY"/>
    <property type="match status" value="1"/>
</dbReference>
<dbReference type="PROSITE" id="PS50188">
    <property type="entry name" value="B302_SPRY"/>
    <property type="match status" value="1"/>
</dbReference>
<reference evidence="8" key="1">
    <citation type="submission" date="2021-06" db="EMBL/GenBank/DDBJ databases">
        <authorList>
            <consortium name="Wellcome Sanger Institute Data Sharing"/>
        </authorList>
    </citation>
    <scope>NUCLEOTIDE SEQUENCE [LARGE SCALE GENOMIC DNA]</scope>
</reference>
<dbReference type="PROSITE" id="PS50119">
    <property type="entry name" value="ZF_BBOX"/>
    <property type="match status" value="1"/>
</dbReference>
<dbReference type="Pfam" id="PF25600">
    <property type="entry name" value="TRIM_CC"/>
    <property type="match status" value="1"/>
</dbReference>
<proteinExistence type="predicted"/>
<dbReference type="InterPro" id="IPR001870">
    <property type="entry name" value="B30.2/SPRY"/>
</dbReference>
<keyword evidence="2 4" id="KW-0863">Zinc-finger</keyword>
<protein>
    <submittedName>
        <fullName evidence="8">Tripartite motif-containing protein 16-like protein</fullName>
    </submittedName>
</protein>
<dbReference type="InterPro" id="IPR058030">
    <property type="entry name" value="TRIM8/14/16/25/29/45/65_CC"/>
</dbReference>
<organism evidence="8 9">
    <name type="scientific">Erpetoichthys calabaricus</name>
    <name type="common">Rope fish</name>
    <name type="synonym">Calamoichthys calabaricus</name>
    <dbReference type="NCBI Taxonomy" id="27687"/>
    <lineage>
        <taxon>Eukaryota</taxon>
        <taxon>Metazoa</taxon>
        <taxon>Chordata</taxon>
        <taxon>Craniata</taxon>
        <taxon>Vertebrata</taxon>
        <taxon>Euteleostomi</taxon>
        <taxon>Actinopterygii</taxon>
        <taxon>Polypteriformes</taxon>
        <taxon>Polypteridae</taxon>
        <taxon>Erpetoichthys</taxon>
    </lineage>
</organism>
<dbReference type="GeneTree" id="ENSGT01150000286950"/>
<gene>
    <name evidence="8" type="primary">LOC114661671</name>
</gene>
<keyword evidence="3" id="KW-0862">Zinc</keyword>
<dbReference type="Proteomes" id="UP000694620">
    <property type="component" value="Chromosome 12"/>
</dbReference>
<dbReference type="GO" id="GO:0008270">
    <property type="term" value="F:zinc ion binding"/>
    <property type="evidence" value="ECO:0007669"/>
    <property type="project" value="UniProtKB-KW"/>
</dbReference>
<dbReference type="Pfam" id="PF00643">
    <property type="entry name" value="zf-B_box"/>
    <property type="match status" value="1"/>
</dbReference>
<evidence type="ECO:0000256" key="2">
    <source>
        <dbReference type="ARBA" id="ARBA00022771"/>
    </source>
</evidence>
<dbReference type="PRINTS" id="PR01407">
    <property type="entry name" value="BUTYPHLNCDUF"/>
</dbReference>
<dbReference type="Ensembl" id="ENSECRT00000034004.1">
    <property type="protein sequence ID" value="ENSECRP00000033277.1"/>
    <property type="gene ID" value="ENSECRG00000022528.1"/>
</dbReference>
<feature type="domain" description="B box-type" evidence="6">
    <location>
        <begin position="88"/>
        <end position="128"/>
    </location>
</feature>
<evidence type="ECO:0000256" key="4">
    <source>
        <dbReference type="PROSITE-ProRule" id="PRU00024"/>
    </source>
</evidence>
<sequence>MPELKGTFTGMPELKGNITASKPIAVVAPFQIYAAPDDVPCDVCTGRKLRAAKTCLTCLASYCESHLQPHRQSEALQRHKLEEPTGKLEEKLCKKHQEVLTLFCRTEETRICSMCVVAEHKRHDIVTPEEERASRQSELEKRNKEMKKLEDKEKKPNELGTIVRIERFTEKKLQECQETLKFLPQSIERLWLHFTEVIEGPKKREVSKAEELIERVKEKIKELKSRDIERGTDSLQNLQSRDDLLKYFCPLTLDFSTAHRRLHPSEGNKKITNIRKVFPYPDHPDRFEIWPQVLCTEALSGARYYWEVEWNGEGVDIGVTYKGIQSKGWGMNCLLGNDDRSWCLYCSDSTHSVWHNNTKIDISSSPCHRIGVYLDCPAGSLSFYSISDSTTLLHRFYASFTEPLYPGFKVGANCSVTICPPDQCVLSPL</sequence>
<evidence type="ECO:0000256" key="5">
    <source>
        <dbReference type="SAM" id="MobiDB-lite"/>
    </source>
</evidence>
<evidence type="ECO:0000313" key="9">
    <source>
        <dbReference type="Proteomes" id="UP000694620"/>
    </source>
</evidence>
<dbReference type="Gene3D" id="3.30.160.60">
    <property type="entry name" value="Classic Zinc Finger"/>
    <property type="match status" value="1"/>
</dbReference>
<dbReference type="InterPro" id="IPR006574">
    <property type="entry name" value="PRY"/>
</dbReference>
<dbReference type="PANTHER" id="PTHR25465">
    <property type="entry name" value="B-BOX DOMAIN CONTAINING"/>
    <property type="match status" value="1"/>
</dbReference>
<evidence type="ECO:0000259" key="6">
    <source>
        <dbReference type="PROSITE" id="PS50119"/>
    </source>
</evidence>
<keyword evidence="1" id="KW-0479">Metal-binding</keyword>
<reference evidence="8" key="2">
    <citation type="submission" date="2025-08" db="UniProtKB">
        <authorList>
            <consortium name="Ensembl"/>
        </authorList>
    </citation>
    <scope>IDENTIFICATION</scope>
</reference>
<evidence type="ECO:0000256" key="3">
    <source>
        <dbReference type="ARBA" id="ARBA00022833"/>
    </source>
</evidence>